<comment type="caution">
    <text evidence="9">The sequence shown here is derived from an EMBL/GenBank/DDBJ whole genome shotgun (WGS) entry which is preliminary data.</text>
</comment>
<dbReference type="InterPro" id="IPR019734">
    <property type="entry name" value="TPR_rpt"/>
</dbReference>
<keyword evidence="6" id="KW-0802">TPR repeat</keyword>
<evidence type="ECO:0000256" key="3">
    <source>
        <dbReference type="ARBA" id="ARBA00023015"/>
    </source>
</evidence>
<comment type="similarity">
    <text evidence="1">Belongs to the AfsR/DnrI/RedD regulatory family.</text>
</comment>
<dbReference type="Pfam" id="PF03704">
    <property type="entry name" value="BTAD"/>
    <property type="match status" value="1"/>
</dbReference>
<protein>
    <submittedName>
        <fullName evidence="9">BTAD domain-containing putative transcriptional regulator</fullName>
    </submittedName>
</protein>
<dbReference type="Pfam" id="PF13424">
    <property type="entry name" value="TPR_12"/>
    <property type="match status" value="2"/>
</dbReference>
<evidence type="ECO:0000256" key="2">
    <source>
        <dbReference type="ARBA" id="ARBA00022737"/>
    </source>
</evidence>
<dbReference type="PANTHER" id="PTHR35807:SF1">
    <property type="entry name" value="TRANSCRIPTIONAL REGULATOR REDD"/>
    <property type="match status" value="1"/>
</dbReference>
<dbReference type="PROSITE" id="PS50005">
    <property type="entry name" value="TPR"/>
    <property type="match status" value="1"/>
</dbReference>
<accession>A0ABV8F681</accession>
<dbReference type="PRINTS" id="PR00364">
    <property type="entry name" value="DISEASERSIST"/>
</dbReference>
<dbReference type="PROSITE" id="PS51755">
    <property type="entry name" value="OMPR_PHOB"/>
    <property type="match status" value="1"/>
</dbReference>
<evidence type="ECO:0000256" key="5">
    <source>
        <dbReference type="ARBA" id="ARBA00023163"/>
    </source>
</evidence>
<dbReference type="InterPro" id="IPR005158">
    <property type="entry name" value="BTAD"/>
</dbReference>
<dbReference type="InterPro" id="IPR051677">
    <property type="entry name" value="AfsR-DnrI-RedD_regulator"/>
</dbReference>
<dbReference type="Pfam" id="PF00486">
    <property type="entry name" value="Trans_reg_C"/>
    <property type="match status" value="1"/>
</dbReference>
<organism evidence="9 10">
    <name type="scientific">Streptosporangium jomthongense</name>
    <dbReference type="NCBI Taxonomy" id="1193683"/>
    <lineage>
        <taxon>Bacteria</taxon>
        <taxon>Bacillati</taxon>
        <taxon>Actinomycetota</taxon>
        <taxon>Actinomycetes</taxon>
        <taxon>Streptosporangiales</taxon>
        <taxon>Streptosporangiaceae</taxon>
        <taxon>Streptosporangium</taxon>
    </lineage>
</organism>
<dbReference type="SUPFAM" id="SSF46894">
    <property type="entry name" value="C-terminal effector domain of the bipartite response regulators"/>
    <property type="match status" value="1"/>
</dbReference>
<name>A0ABV8F681_9ACTN</name>
<dbReference type="Gene3D" id="3.40.50.300">
    <property type="entry name" value="P-loop containing nucleotide triphosphate hydrolases"/>
    <property type="match status" value="1"/>
</dbReference>
<dbReference type="InterPro" id="IPR036388">
    <property type="entry name" value="WH-like_DNA-bd_sf"/>
</dbReference>
<dbReference type="RefSeq" id="WP_386191330.1">
    <property type="nucleotide sequence ID" value="NZ_JBHSBC010000021.1"/>
</dbReference>
<keyword evidence="4 7" id="KW-0238">DNA-binding</keyword>
<dbReference type="InterPro" id="IPR042197">
    <property type="entry name" value="Apaf_helical"/>
</dbReference>
<evidence type="ECO:0000256" key="1">
    <source>
        <dbReference type="ARBA" id="ARBA00005820"/>
    </source>
</evidence>
<dbReference type="InterPro" id="IPR027417">
    <property type="entry name" value="P-loop_NTPase"/>
</dbReference>
<keyword evidence="3" id="KW-0805">Transcription regulation</keyword>
<feature type="DNA-binding region" description="OmpR/PhoB-type" evidence="7">
    <location>
        <begin position="1"/>
        <end position="97"/>
    </location>
</feature>
<dbReference type="Gene3D" id="1.25.40.10">
    <property type="entry name" value="Tetratricopeptide repeat domain"/>
    <property type="match status" value="2"/>
</dbReference>
<proteinExistence type="inferred from homology"/>
<feature type="repeat" description="TPR" evidence="6">
    <location>
        <begin position="802"/>
        <end position="835"/>
    </location>
</feature>
<dbReference type="Gene3D" id="1.10.10.10">
    <property type="entry name" value="Winged helix-like DNA-binding domain superfamily/Winged helix DNA-binding domain"/>
    <property type="match status" value="2"/>
</dbReference>
<dbReference type="SUPFAM" id="SSF48452">
    <property type="entry name" value="TPR-like"/>
    <property type="match status" value="3"/>
</dbReference>
<dbReference type="SUPFAM" id="SSF52540">
    <property type="entry name" value="P-loop containing nucleoside triphosphate hydrolases"/>
    <property type="match status" value="1"/>
</dbReference>
<dbReference type="SMART" id="SM00862">
    <property type="entry name" value="Trans_reg_C"/>
    <property type="match status" value="1"/>
</dbReference>
<dbReference type="Pfam" id="PF00931">
    <property type="entry name" value="NB-ARC"/>
    <property type="match status" value="1"/>
</dbReference>
<keyword evidence="5" id="KW-0804">Transcription</keyword>
<feature type="domain" description="OmpR/PhoB-type" evidence="8">
    <location>
        <begin position="1"/>
        <end position="97"/>
    </location>
</feature>
<reference evidence="10" key="1">
    <citation type="journal article" date="2019" name="Int. J. Syst. Evol. Microbiol.">
        <title>The Global Catalogue of Microorganisms (GCM) 10K type strain sequencing project: providing services to taxonomists for standard genome sequencing and annotation.</title>
        <authorList>
            <consortium name="The Broad Institute Genomics Platform"/>
            <consortium name="The Broad Institute Genome Sequencing Center for Infectious Disease"/>
            <person name="Wu L."/>
            <person name="Ma J."/>
        </authorList>
    </citation>
    <scope>NUCLEOTIDE SEQUENCE [LARGE SCALE GENOMIC DNA]</scope>
    <source>
        <strain evidence="10">TBRC 7912</strain>
    </source>
</reference>
<dbReference type="InterPro" id="IPR001867">
    <property type="entry name" value="OmpR/PhoB-type_DNA-bd"/>
</dbReference>
<keyword evidence="10" id="KW-1185">Reference proteome</keyword>
<evidence type="ECO:0000256" key="4">
    <source>
        <dbReference type="ARBA" id="ARBA00023125"/>
    </source>
</evidence>
<dbReference type="InterPro" id="IPR002182">
    <property type="entry name" value="NB-ARC"/>
</dbReference>
<evidence type="ECO:0000256" key="6">
    <source>
        <dbReference type="PROSITE-ProRule" id="PRU00339"/>
    </source>
</evidence>
<dbReference type="InterPro" id="IPR016032">
    <property type="entry name" value="Sig_transdc_resp-reg_C-effctor"/>
</dbReference>
<dbReference type="Gene3D" id="1.10.8.430">
    <property type="entry name" value="Helical domain of apoptotic protease-activating factors"/>
    <property type="match status" value="1"/>
</dbReference>
<gene>
    <name evidence="9" type="ORF">ACFOYY_21740</name>
</gene>
<evidence type="ECO:0000256" key="7">
    <source>
        <dbReference type="PROSITE-ProRule" id="PRU01091"/>
    </source>
</evidence>
<evidence type="ECO:0000259" key="8">
    <source>
        <dbReference type="PROSITE" id="PS51755"/>
    </source>
</evidence>
<keyword evidence="2" id="KW-0677">Repeat</keyword>
<dbReference type="PANTHER" id="PTHR35807">
    <property type="entry name" value="TRANSCRIPTIONAL REGULATOR REDD-RELATED"/>
    <property type="match status" value="1"/>
</dbReference>
<dbReference type="Proteomes" id="UP001595698">
    <property type="component" value="Unassembled WGS sequence"/>
</dbReference>
<evidence type="ECO:0000313" key="9">
    <source>
        <dbReference type="EMBL" id="MFC3982778.1"/>
    </source>
</evidence>
<sequence>MGPDVRFNILGRLEATVDGRPVRLGGPRARAVLAMLVVGHGQVLSIDRLATAWGRHPPATVRNQVMIAVAALRRELRGMGAGPEIIRTEGSGYRLAGGLVDTHQAERCIDRGRQAARAGRQAEAADLLGQALTLWRGPVLADLELEELAAFAGRWEELRLSVLEERAELGLALGRHRDLVGELSELLAEHPLREHLRALLMTALHGSGRRSDALEVYREGRALLADELGLDPGPELRRLEATVLADAPDPEPFHGREEARQVPAELPADVTGFVGREHDLALLRRNALAAGAPSIATVTGAAGAGKTALAVRFGHLVTEEFPDGRLYVNLRGHAARPPMPPLEALVRMLGSLGIPPERIPEQEEAAAGLYRSRLSGRRMLVLLDDARTAEQVRPLLPGAPGCLVVVTSRNALAGLTVSHGAWNLSLGVLDRDNSVRLLASIVGDQRLSAEPEAAERIVRLCGGLPLALRVAAATLATRPRRSLGEYAAALSARGLDLLRIDGDVAVRAAFELSYTGLPEAERRLFRLLGLVQGPDVTASAVASLADIEIAEAERLLDRLAAAHLIEEYRPYRYTCHDLLRQYAGELTLRDDDSATGVRALERLGDRYLAEAVAAAESAYPSITRLPLPVPSGLGPRAEAMAWFSAEQANLVAFALHAAGAVDPSSAARRPPVTGPRRHAWLIADALRGHLVHHTATSLADIVAIADAATHAATVEDDPLGLAAAHLCAGTAALCRADYSAAHAACELAIRYSEHAGWSAGAAAAHNNAATACHDLGRLRQAIDHLVRSVELNREIGDTYGEARAMGNLGTVHLECGDLEEAERHLRDALALHRHLRGSELSHSLNELATVRRLSGDLDEALALATEALGHDRESGLHVPEAKSLTTLAEIHRDRGRLDLALEAVVSAGERAEGARHVYAMCRATHVLGTVQAMTGQHGEALDAHQRALTYAVTAGMVHLQVRPLLGLARAHADLGTHDRAIRYARQALDQASSTGYLLLEDLALSLLADLEGKPQSARREEDGHRTRR</sequence>
<evidence type="ECO:0000313" key="10">
    <source>
        <dbReference type="Proteomes" id="UP001595698"/>
    </source>
</evidence>
<dbReference type="SMART" id="SM01043">
    <property type="entry name" value="BTAD"/>
    <property type="match status" value="1"/>
</dbReference>
<dbReference type="SMART" id="SM00028">
    <property type="entry name" value="TPR"/>
    <property type="match status" value="8"/>
</dbReference>
<dbReference type="EMBL" id="JBHSBC010000021">
    <property type="protein sequence ID" value="MFC3982778.1"/>
    <property type="molecule type" value="Genomic_DNA"/>
</dbReference>
<dbReference type="InterPro" id="IPR011990">
    <property type="entry name" value="TPR-like_helical_dom_sf"/>
</dbReference>
<dbReference type="CDD" id="cd15831">
    <property type="entry name" value="BTAD"/>
    <property type="match status" value="1"/>
</dbReference>